<keyword evidence="1" id="KW-0812">Transmembrane</keyword>
<dbReference type="STRING" id="112901.SAMN04488500_118117"/>
<keyword evidence="3" id="KW-1185">Reference proteome</keyword>
<evidence type="ECO:0000256" key="1">
    <source>
        <dbReference type="SAM" id="Phobius"/>
    </source>
</evidence>
<sequence>MRTKLDNGKAVILFHRSYRKLPGSVATFLLQFGCFAVPLAALTAYFYPQITRAICLITEITLAPFFQDTITIAETNFIDVVGYIYFIDLPGKFPEFFFSLGNALVCLVLLLFQVYLCRANPLNIFFMMIVAVQLLSSTFFVVAPGLFPYDITDYSYLYMVQQISILFFVPLIMGFALLPLPSSLISKCLTMGITCVYALVFGTVRYAVFLFILAKASLLYMAVLFFVLGPLIDFAYIVGIYSIHVTRLTAKTKEDVSVWRW</sequence>
<dbReference type="OrthoDB" id="2059303at2"/>
<dbReference type="Proteomes" id="UP000192738">
    <property type="component" value="Unassembled WGS sequence"/>
</dbReference>
<dbReference type="EMBL" id="FWXI01000018">
    <property type="protein sequence ID" value="SMD01659.1"/>
    <property type="molecule type" value="Genomic_DNA"/>
</dbReference>
<evidence type="ECO:0000313" key="2">
    <source>
        <dbReference type="EMBL" id="SMD01659.1"/>
    </source>
</evidence>
<evidence type="ECO:0000313" key="3">
    <source>
        <dbReference type="Proteomes" id="UP000192738"/>
    </source>
</evidence>
<feature type="transmembrane region" description="Helical" evidence="1">
    <location>
        <begin position="96"/>
        <end position="117"/>
    </location>
</feature>
<dbReference type="AlphaFoldDB" id="A0A1W2DW38"/>
<feature type="transmembrane region" description="Helical" evidence="1">
    <location>
        <begin position="192"/>
        <end position="213"/>
    </location>
</feature>
<feature type="transmembrane region" description="Helical" evidence="1">
    <location>
        <begin position="219"/>
        <end position="243"/>
    </location>
</feature>
<accession>A0A1W2DW38</accession>
<feature type="transmembrane region" description="Helical" evidence="1">
    <location>
        <begin position="21"/>
        <end position="47"/>
    </location>
</feature>
<dbReference type="RefSeq" id="WP_084577376.1">
    <property type="nucleotide sequence ID" value="NZ_CP155572.1"/>
</dbReference>
<feature type="transmembrane region" description="Helical" evidence="1">
    <location>
        <begin position="124"/>
        <end position="147"/>
    </location>
</feature>
<keyword evidence="1" id="KW-1133">Transmembrane helix</keyword>
<keyword evidence="1" id="KW-0472">Membrane</keyword>
<protein>
    <submittedName>
        <fullName evidence="2">Uncharacterized protein</fullName>
    </submittedName>
</protein>
<gene>
    <name evidence="2" type="ORF">SAMN04488500_118117</name>
</gene>
<reference evidence="2 3" key="1">
    <citation type="submission" date="2017-04" db="EMBL/GenBank/DDBJ databases">
        <authorList>
            <person name="Afonso C.L."/>
            <person name="Miller P.J."/>
            <person name="Scott M.A."/>
            <person name="Spackman E."/>
            <person name="Goraichik I."/>
            <person name="Dimitrov K.M."/>
            <person name="Suarez D.L."/>
            <person name="Swayne D.E."/>
        </authorList>
    </citation>
    <scope>NUCLEOTIDE SEQUENCE [LARGE SCALE GENOMIC DNA]</scope>
    <source>
        <strain evidence="2 3">DSM 5090</strain>
    </source>
</reference>
<feature type="transmembrane region" description="Helical" evidence="1">
    <location>
        <begin position="159"/>
        <end position="180"/>
    </location>
</feature>
<name>A0A1W2DW38_9FIRM</name>
<proteinExistence type="predicted"/>
<organism evidence="2 3">
    <name type="scientific">Sporomusa malonica</name>
    <dbReference type="NCBI Taxonomy" id="112901"/>
    <lineage>
        <taxon>Bacteria</taxon>
        <taxon>Bacillati</taxon>
        <taxon>Bacillota</taxon>
        <taxon>Negativicutes</taxon>
        <taxon>Selenomonadales</taxon>
        <taxon>Sporomusaceae</taxon>
        <taxon>Sporomusa</taxon>
    </lineage>
</organism>